<protein>
    <submittedName>
        <fullName evidence="3">MAGE family-domain-containing protein</fullName>
    </submittedName>
</protein>
<keyword evidence="4" id="KW-1185">Reference proteome</keyword>
<gene>
    <name evidence="3" type="ORF">B0H67DRAFT_5179</name>
</gene>
<accession>A0AA40B8N0</accession>
<evidence type="ECO:0000313" key="3">
    <source>
        <dbReference type="EMBL" id="KAK0729690.1"/>
    </source>
</evidence>
<comment type="caution">
    <text evidence="3">The sequence shown here is derived from an EMBL/GenBank/DDBJ whole genome shotgun (WGS) entry which is preliminary data.</text>
</comment>
<dbReference type="AlphaFoldDB" id="A0AA40B8N0"/>
<evidence type="ECO:0000313" key="4">
    <source>
        <dbReference type="Proteomes" id="UP001172102"/>
    </source>
</evidence>
<dbReference type="PANTHER" id="PTHR11736">
    <property type="entry name" value="MELANOMA-ASSOCIATED ANTIGEN MAGE ANTIGEN"/>
    <property type="match status" value="1"/>
</dbReference>
<feature type="domain" description="MAGE" evidence="2">
    <location>
        <begin position="47"/>
        <end position="115"/>
    </location>
</feature>
<dbReference type="InterPro" id="IPR002190">
    <property type="entry name" value="MHD_dom"/>
</dbReference>
<dbReference type="PANTHER" id="PTHR11736:SF14">
    <property type="entry name" value="NSE3 HOMOLOG, SMC5-SMC6 COMPLEX COMPONENT"/>
    <property type="match status" value="1"/>
</dbReference>
<dbReference type="Gene3D" id="1.10.10.1200">
    <property type="entry name" value="MAGE homology domain, winged helix WH1 motif"/>
    <property type="match status" value="1"/>
</dbReference>
<dbReference type="SMART" id="SM01373">
    <property type="entry name" value="MAGE"/>
    <property type="match status" value="1"/>
</dbReference>
<dbReference type="Gene3D" id="1.10.10.1210">
    <property type="entry name" value="MAGE homology domain, winged helix WH2 motif"/>
    <property type="match status" value="1"/>
</dbReference>
<feature type="region of interest" description="Disordered" evidence="1">
    <location>
        <begin position="299"/>
        <end position="334"/>
    </location>
</feature>
<dbReference type="GO" id="GO:0006281">
    <property type="term" value="P:DNA repair"/>
    <property type="evidence" value="ECO:0007669"/>
    <property type="project" value="TreeGrafter"/>
</dbReference>
<evidence type="ECO:0000256" key="1">
    <source>
        <dbReference type="SAM" id="MobiDB-lite"/>
    </source>
</evidence>
<feature type="region of interest" description="Disordered" evidence="1">
    <location>
        <begin position="1"/>
        <end position="43"/>
    </location>
</feature>
<dbReference type="InterPro" id="IPR041899">
    <property type="entry name" value="MAGE_WH2"/>
</dbReference>
<proteinExistence type="predicted"/>
<dbReference type="PROSITE" id="PS50838">
    <property type="entry name" value="MAGE"/>
    <property type="match status" value="1"/>
</dbReference>
<sequence length="334" mass="37718">MPPSQQRRLRQAVQEESDEDVRQRSASPENAGSDGDERMGGIETDETSQLIKKLVRYALACDFSRTPIRRDGIKEKVLERHGREFKKVFAGAQKQLRATFGMEMVELPAKDRTLMSAEQKRKAAKSQTQKEPTSNSYMLVSVLPSEFRTPTLVGPSKVTSPEGEASYTALYSTIIAIVTLSGGELSEPRLRRHLQRLNATENMPSMNPNDGNTPNERTDAVLQRMQKQGYLHKNVESKGLGDEDSTTWHVGPRGKVEVDHEAIAVMVRKLYGREADEELEKKLQVSLKIQERKAVLTDVAEGEEDAQQEASEPGPSTRRRRRRRAEEEEEEDEE</sequence>
<evidence type="ECO:0000259" key="2">
    <source>
        <dbReference type="PROSITE" id="PS50838"/>
    </source>
</evidence>
<dbReference type="EMBL" id="JAUKUA010000001">
    <property type="protein sequence ID" value="KAK0729690.1"/>
    <property type="molecule type" value="Genomic_DNA"/>
</dbReference>
<organism evidence="3 4">
    <name type="scientific">Lasiosphaeris hirsuta</name>
    <dbReference type="NCBI Taxonomy" id="260670"/>
    <lineage>
        <taxon>Eukaryota</taxon>
        <taxon>Fungi</taxon>
        <taxon>Dikarya</taxon>
        <taxon>Ascomycota</taxon>
        <taxon>Pezizomycotina</taxon>
        <taxon>Sordariomycetes</taxon>
        <taxon>Sordariomycetidae</taxon>
        <taxon>Sordariales</taxon>
        <taxon>Lasiosphaeriaceae</taxon>
        <taxon>Lasiosphaeris</taxon>
    </lineage>
</organism>
<dbReference type="InterPro" id="IPR037445">
    <property type="entry name" value="MAGE"/>
</dbReference>
<dbReference type="InterPro" id="IPR041898">
    <property type="entry name" value="MAGE_WH1"/>
</dbReference>
<dbReference type="Proteomes" id="UP001172102">
    <property type="component" value="Unassembled WGS sequence"/>
</dbReference>
<reference evidence="3" key="1">
    <citation type="submission" date="2023-06" db="EMBL/GenBank/DDBJ databases">
        <title>Genome-scale phylogeny and comparative genomics of the fungal order Sordariales.</title>
        <authorList>
            <consortium name="Lawrence Berkeley National Laboratory"/>
            <person name="Hensen N."/>
            <person name="Bonometti L."/>
            <person name="Westerberg I."/>
            <person name="Brannstrom I.O."/>
            <person name="Guillou S."/>
            <person name="Cros-Aarteil S."/>
            <person name="Calhoun S."/>
            <person name="Haridas S."/>
            <person name="Kuo A."/>
            <person name="Mondo S."/>
            <person name="Pangilinan J."/>
            <person name="Riley R."/>
            <person name="Labutti K."/>
            <person name="Andreopoulos B."/>
            <person name="Lipzen A."/>
            <person name="Chen C."/>
            <person name="Yanf M."/>
            <person name="Daum C."/>
            <person name="Ng V."/>
            <person name="Clum A."/>
            <person name="Steindorff A."/>
            <person name="Ohm R."/>
            <person name="Martin F."/>
            <person name="Silar P."/>
            <person name="Natvig D."/>
            <person name="Lalanne C."/>
            <person name="Gautier V."/>
            <person name="Ament-Velasquez S.L."/>
            <person name="Kruys A."/>
            <person name="Hutchinson M.I."/>
            <person name="Powell A.J."/>
            <person name="Barry K."/>
            <person name="Miller A.N."/>
            <person name="Grigoriev I.V."/>
            <person name="Debuchy R."/>
            <person name="Gladieux P."/>
            <person name="Thoren M.H."/>
            <person name="Johannesson H."/>
        </authorList>
    </citation>
    <scope>NUCLEOTIDE SEQUENCE</scope>
    <source>
        <strain evidence="3">SMH4607-1</strain>
    </source>
</reference>
<dbReference type="Pfam" id="PF01454">
    <property type="entry name" value="MAGE"/>
    <property type="match status" value="1"/>
</dbReference>
<dbReference type="GO" id="GO:0005634">
    <property type="term" value="C:nucleus"/>
    <property type="evidence" value="ECO:0007669"/>
    <property type="project" value="TreeGrafter"/>
</dbReference>
<name>A0AA40B8N0_9PEZI</name>